<reference evidence="1 2" key="1">
    <citation type="submission" date="2015-07" db="EMBL/GenBank/DDBJ databases">
        <title>Complete genome of Cronobacter phage PBES 02.</title>
        <authorList>
            <person name="Myung H."/>
        </authorList>
    </citation>
    <scope>NUCLEOTIDE SEQUENCE [LARGE SCALE GENOMIC DNA]</scope>
</reference>
<proteinExistence type="predicted"/>
<accession>A0A0K1YAL7</accession>
<protein>
    <submittedName>
        <fullName evidence="1">Uncharacterized protein</fullName>
    </submittedName>
</protein>
<gene>
    <name evidence="1" type="ORF">ADU18_0229</name>
</gene>
<name>A0A0K1YAL7_9CAUD</name>
<dbReference type="GeneID" id="26523456"/>
<evidence type="ECO:0000313" key="1">
    <source>
        <dbReference type="EMBL" id="AKY04126.1"/>
    </source>
</evidence>
<evidence type="ECO:0000313" key="2">
    <source>
        <dbReference type="Proteomes" id="UP000202736"/>
    </source>
</evidence>
<sequence length="53" mass="6189">MRIKVLDAPLGHKFDPDKHYLVHGTHGYAFVFDDDCESCFLSDMEWEEVTIET</sequence>
<dbReference type="EMBL" id="KT353109">
    <property type="protein sequence ID" value="AKY04126.1"/>
    <property type="molecule type" value="Genomic_DNA"/>
</dbReference>
<dbReference type="KEGG" id="vg:26523456"/>
<dbReference type="Proteomes" id="UP000202736">
    <property type="component" value="Segment"/>
</dbReference>
<keyword evidence="2" id="KW-1185">Reference proteome</keyword>
<dbReference type="RefSeq" id="YP_009189087.1">
    <property type="nucleotide sequence ID" value="NC_028672.1"/>
</dbReference>
<organism evidence="1 2">
    <name type="scientific">Cronobacter phage PBES 02</name>
    <dbReference type="NCBI Taxonomy" id="1684115"/>
    <lineage>
        <taxon>Viruses</taxon>
        <taxon>Duplodnaviria</taxon>
        <taxon>Heunggongvirae</taxon>
        <taxon>Uroviricota</taxon>
        <taxon>Caudoviricetes</taxon>
        <taxon>Vequintavirinae</taxon>
        <taxon>Certrevirus</taxon>
        <taxon>Certrevirus PBES02</taxon>
    </lineage>
</organism>